<evidence type="ECO:0000256" key="5">
    <source>
        <dbReference type="ARBA" id="ARBA00022679"/>
    </source>
</evidence>
<gene>
    <name evidence="8 10" type="primary">bioC</name>
    <name evidence="10" type="ORF">KDU71_00220</name>
</gene>
<evidence type="ECO:0000259" key="9">
    <source>
        <dbReference type="Pfam" id="PF08241"/>
    </source>
</evidence>
<evidence type="ECO:0000256" key="6">
    <source>
        <dbReference type="ARBA" id="ARBA00022691"/>
    </source>
</evidence>
<evidence type="ECO:0000256" key="1">
    <source>
        <dbReference type="ARBA" id="ARBA00000852"/>
    </source>
</evidence>
<dbReference type="InterPro" id="IPR011814">
    <property type="entry name" value="BioC"/>
</dbReference>
<dbReference type="GO" id="GO:0009102">
    <property type="term" value="P:biotin biosynthetic process"/>
    <property type="evidence" value="ECO:0007669"/>
    <property type="project" value="UniProtKB-UniRule"/>
</dbReference>
<evidence type="ECO:0000256" key="7">
    <source>
        <dbReference type="ARBA" id="ARBA00022756"/>
    </source>
</evidence>
<proteinExistence type="inferred from homology"/>
<reference evidence="10" key="1">
    <citation type="journal article" date="2018" name="Int. J. Syst. Evol. Microbiol.">
        <title>Carboxylicivirga sediminis sp. nov., isolated from coastal sediment.</title>
        <authorList>
            <person name="Wang F.Q."/>
            <person name="Ren L.H."/>
            <person name="Zou R.J."/>
            <person name="Sun Y.Z."/>
            <person name="Liu X.J."/>
            <person name="Jiang F."/>
            <person name="Liu L.J."/>
        </authorList>
    </citation>
    <scope>NUCLEOTIDE SEQUENCE</scope>
    <source>
        <strain evidence="10">JR1</strain>
    </source>
</reference>
<sequence>MSELLQVEPRVDKLLLKKRFESAVSTYCAHAKVQQEMALRLVDMARNYLPAKQERVLEFGCGTGILTRQLLCHFSVVDYISNDLVNNVEGVIQGMLKGNVVRQQFIAGDAECTDFPDALNSIWSGATIQWINQIESFLHKLSDLLKPKGFLVMSSFGPDNYREIKATTGNGINYKTKEQIISAASKYFELIDFIEWHEQLWFKRPVDVLKHMRNTGVNGVSACSWTRRKLNEYCEAYGQFAEFKGYPLTYHPYLMIFKKK</sequence>
<comment type="caution">
    <text evidence="10">The sequence shown here is derived from an EMBL/GenBank/DDBJ whole genome shotgun (WGS) entry which is preliminary data.</text>
</comment>
<keyword evidence="7 8" id="KW-0093">Biotin biosynthesis</keyword>
<dbReference type="GO" id="GO:0010340">
    <property type="term" value="F:carboxyl-O-methyltransferase activity"/>
    <property type="evidence" value="ECO:0007669"/>
    <property type="project" value="UniProtKB-UniRule"/>
</dbReference>
<evidence type="ECO:0000313" key="10">
    <source>
        <dbReference type="EMBL" id="MBR8533969.1"/>
    </source>
</evidence>
<dbReference type="EC" id="2.1.1.197" evidence="3 8"/>
<dbReference type="Proteomes" id="UP000679220">
    <property type="component" value="Unassembled WGS sequence"/>
</dbReference>
<dbReference type="NCBIfam" id="TIGR02072">
    <property type="entry name" value="BioC"/>
    <property type="match status" value="1"/>
</dbReference>
<dbReference type="Gene3D" id="3.40.50.150">
    <property type="entry name" value="Vaccinia Virus protein VP39"/>
    <property type="match status" value="1"/>
</dbReference>
<dbReference type="InterPro" id="IPR029063">
    <property type="entry name" value="SAM-dependent_MTases_sf"/>
</dbReference>
<dbReference type="GO" id="GO:0008757">
    <property type="term" value="F:S-adenosylmethionine-dependent methyltransferase activity"/>
    <property type="evidence" value="ECO:0007669"/>
    <property type="project" value="InterPro"/>
</dbReference>
<keyword evidence="4 8" id="KW-0489">Methyltransferase</keyword>
<evidence type="ECO:0000256" key="3">
    <source>
        <dbReference type="ARBA" id="ARBA00012327"/>
    </source>
</evidence>
<organism evidence="10 11">
    <name type="scientific">Carboxylicivirga sediminis</name>
    <dbReference type="NCBI Taxonomy" id="2006564"/>
    <lineage>
        <taxon>Bacteria</taxon>
        <taxon>Pseudomonadati</taxon>
        <taxon>Bacteroidota</taxon>
        <taxon>Bacteroidia</taxon>
        <taxon>Marinilabiliales</taxon>
        <taxon>Marinilabiliaceae</taxon>
        <taxon>Carboxylicivirga</taxon>
    </lineage>
</organism>
<dbReference type="CDD" id="cd02440">
    <property type="entry name" value="AdoMet_MTases"/>
    <property type="match status" value="1"/>
</dbReference>
<reference evidence="10" key="2">
    <citation type="submission" date="2021-04" db="EMBL/GenBank/DDBJ databases">
        <authorList>
            <person name="Zhang T."/>
            <person name="Zhang Y."/>
            <person name="Lu D."/>
            <person name="Zuo D."/>
            <person name="Du Z."/>
        </authorList>
    </citation>
    <scope>NUCLEOTIDE SEQUENCE</scope>
    <source>
        <strain evidence="10">JR1</strain>
    </source>
</reference>
<keyword evidence="11" id="KW-1185">Reference proteome</keyword>
<dbReference type="EMBL" id="JAGTAR010000001">
    <property type="protein sequence ID" value="MBR8533969.1"/>
    <property type="molecule type" value="Genomic_DNA"/>
</dbReference>
<dbReference type="HAMAP" id="MF_00835">
    <property type="entry name" value="BioC"/>
    <property type="match status" value="1"/>
</dbReference>
<dbReference type="InterPro" id="IPR013216">
    <property type="entry name" value="Methyltransf_11"/>
</dbReference>
<comment type="function">
    <text evidence="8">Converts the free carboxyl group of a malonyl-thioester to its methyl ester by transfer of a methyl group from S-adenosyl-L-methionine (SAM). It allows to synthesize pimeloyl-ACP via the fatty acid synthetic pathway.</text>
</comment>
<keyword evidence="5 8" id="KW-0808">Transferase</keyword>
<name>A0A941IVW8_9BACT</name>
<dbReference type="Pfam" id="PF08241">
    <property type="entry name" value="Methyltransf_11"/>
    <property type="match status" value="1"/>
</dbReference>
<accession>A0A941IVW8</accession>
<comment type="similarity">
    <text evidence="8">Belongs to the methyltransferase superfamily.</text>
</comment>
<evidence type="ECO:0000313" key="11">
    <source>
        <dbReference type="Proteomes" id="UP000679220"/>
    </source>
</evidence>
<evidence type="ECO:0000256" key="8">
    <source>
        <dbReference type="HAMAP-Rule" id="MF_00835"/>
    </source>
</evidence>
<protein>
    <recommendedName>
        <fullName evidence="3 8">Malonyl-[acyl-carrier protein] O-methyltransferase</fullName>
        <shortName evidence="8">Malonyl-ACP O-methyltransferase</shortName>
        <ecNumber evidence="3 8">2.1.1.197</ecNumber>
    </recommendedName>
    <alternativeName>
        <fullName evidence="8">Biotin synthesis protein BioC</fullName>
    </alternativeName>
</protein>
<comment type="pathway">
    <text evidence="2 8">Cofactor biosynthesis; biotin biosynthesis.</text>
</comment>
<evidence type="ECO:0000256" key="2">
    <source>
        <dbReference type="ARBA" id="ARBA00004746"/>
    </source>
</evidence>
<comment type="catalytic activity">
    <reaction evidence="1 8">
        <text>malonyl-[ACP] + S-adenosyl-L-methionine = malonyl-[ACP] methyl ester + S-adenosyl-L-homocysteine</text>
        <dbReference type="Rhea" id="RHEA:17105"/>
        <dbReference type="Rhea" id="RHEA-COMP:9623"/>
        <dbReference type="Rhea" id="RHEA-COMP:9954"/>
        <dbReference type="ChEBI" id="CHEBI:57856"/>
        <dbReference type="ChEBI" id="CHEBI:59789"/>
        <dbReference type="ChEBI" id="CHEBI:78449"/>
        <dbReference type="ChEBI" id="CHEBI:78845"/>
        <dbReference type="EC" id="2.1.1.197"/>
    </reaction>
</comment>
<feature type="domain" description="Methyltransferase type 11" evidence="9">
    <location>
        <begin position="57"/>
        <end position="153"/>
    </location>
</feature>
<dbReference type="AlphaFoldDB" id="A0A941IVW8"/>
<dbReference type="RefSeq" id="WP_212187878.1">
    <property type="nucleotide sequence ID" value="NZ_JAGTAR010000001.1"/>
</dbReference>
<evidence type="ECO:0000256" key="4">
    <source>
        <dbReference type="ARBA" id="ARBA00022603"/>
    </source>
</evidence>
<dbReference type="GO" id="GO:0102130">
    <property type="term" value="F:malonyl-CoA methyltransferase activity"/>
    <property type="evidence" value="ECO:0007669"/>
    <property type="project" value="UniProtKB-EC"/>
</dbReference>
<dbReference type="SUPFAM" id="SSF53335">
    <property type="entry name" value="S-adenosyl-L-methionine-dependent methyltransferases"/>
    <property type="match status" value="1"/>
</dbReference>
<dbReference type="GO" id="GO:0032259">
    <property type="term" value="P:methylation"/>
    <property type="evidence" value="ECO:0007669"/>
    <property type="project" value="UniProtKB-KW"/>
</dbReference>
<keyword evidence="6 8" id="KW-0949">S-adenosyl-L-methionine</keyword>